<dbReference type="InterPro" id="IPR052186">
    <property type="entry name" value="Hydantoin_racemase-like"/>
</dbReference>
<gene>
    <name evidence="2" type="ORF">NUH88_00990</name>
</gene>
<dbReference type="PANTHER" id="PTHR28047:SF5">
    <property type="entry name" value="PROTEIN DCG1"/>
    <property type="match status" value="1"/>
</dbReference>
<organism evidence="2 3">
    <name type="scientific">Nisaea acidiphila</name>
    <dbReference type="NCBI Taxonomy" id="1862145"/>
    <lineage>
        <taxon>Bacteria</taxon>
        <taxon>Pseudomonadati</taxon>
        <taxon>Pseudomonadota</taxon>
        <taxon>Alphaproteobacteria</taxon>
        <taxon>Rhodospirillales</taxon>
        <taxon>Thalassobaculaceae</taxon>
        <taxon>Nisaea</taxon>
    </lineage>
</organism>
<dbReference type="PANTHER" id="PTHR28047">
    <property type="entry name" value="PROTEIN DCG1"/>
    <property type="match status" value="1"/>
</dbReference>
<evidence type="ECO:0000313" key="3">
    <source>
        <dbReference type="Proteomes" id="UP001060336"/>
    </source>
</evidence>
<dbReference type="KEGG" id="naci:NUH88_00990"/>
<sequence length="220" mass="23078">MSDPIVVINPNSTEAVTEAMSDALEGLRLPGGPDIECLTNPDGPPGVESQADADLAAVQVREIVARRANSASAFVIACYSDPGIHAAREAAGKPVFGIAESGMLRAMSVAGNFGVIAILEKSIPRHMRYIRTLGFESRLAGERALGLGVVELSDETRAYARLVEKGNELRELDGAQVVVLGCAGMARYRAALEEEIGIPVIDPTQAAVSNALTNALLKSP</sequence>
<dbReference type="RefSeq" id="WP_257769401.1">
    <property type="nucleotide sequence ID" value="NZ_CP102480.1"/>
</dbReference>
<reference evidence="2" key="1">
    <citation type="submission" date="2022-08" db="EMBL/GenBank/DDBJ databases">
        <title>Nisaea acidiphila sp. nov., isolated from a marine algal debris and emended description of the genus Nisaea Urios et al. 2008.</title>
        <authorList>
            <person name="Kwon K."/>
        </authorList>
    </citation>
    <scope>NUCLEOTIDE SEQUENCE</scope>
    <source>
        <strain evidence="2">MEBiC11861</strain>
    </source>
</reference>
<dbReference type="AlphaFoldDB" id="A0A9J7AVF5"/>
<keyword evidence="3" id="KW-1185">Reference proteome</keyword>
<name>A0A9J7AVF5_9PROT</name>
<evidence type="ECO:0000313" key="2">
    <source>
        <dbReference type="EMBL" id="UUX50276.1"/>
    </source>
</evidence>
<dbReference type="InterPro" id="IPR053714">
    <property type="entry name" value="Iso_Racemase_Enz_sf"/>
</dbReference>
<evidence type="ECO:0000256" key="1">
    <source>
        <dbReference type="ARBA" id="ARBA00038414"/>
    </source>
</evidence>
<comment type="similarity">
    <text evidence="1">Belongs to the HyuE racemase family.</text>
</comment>
<dbReference type="EMBL" id="CP102480">
    <property type="protein sequence ID" value="UUX50276.1"/>
    <property type="molecule type" value="Genomic_DNA"/>
</dbReference>
<dbReference type="Gene3D" id="3.40.50.12500">
    <property type="match status" value="1"/>
</dbReference>
<dbReference type="GO" id="GO:0047661">
    <property type="term" value="F:amino-acid racemase activity"/>
    <property type="evidence" value="ECO:0007669"/>
    <property type="project" value="InterPro"/>
</dbReference>
<dbReference type="InterPro" id="IPR015942">
    <property type="entry name" value="Asp/Glu/hydantoin_racemase"/>
</dbReference>
<dbReference type="Proteomes" id="UP001060336">
    <property type="component" value="Chromosome"/>
</dbReference>
<accession>A0A9J7AVF5</accession>
<protein>
    <submittedName>
        <fullName evidence="2">Aspartate/glutamate racemase family protein</fullName>
    </submittedName>
</protein>
<proteinExistence type="inferred from homology"/>
<dbReference type="Pfam" id="PF01177">
    <property type="entry name" value="Asp_Glu_race"/>
    <property type="match status" value="1"/>
</dbReference>